<sequence length="123" mass="13923">MCTVKPIQLLLIIFYLGIFLIPKDNFYAKASKENCCKSESKMSCCEKSHDNHNSKDSKSSHKSCNDDCCSSCMTCNTFVENNFSKNNTWGISSFKTISKIQVQYADPYISNGLKEIWQPPKLG</sequence>
<evidence type="ECO:0000256" key="2">
    <source>
        <dbReference type="SAM" id="Phobius"/>
    </source>
</evidence>
<name>A0A3G6N6Q8_9FLAO</name>
<evidence type="ECO:0000313" key="4">
    <source>
        <dbReference type="Proteomes" id="UP000269076"/>
    </source>
</evidence>
<accession>A0A3G6N6Q8</accession>
<dbReference type="AlphaFoldDB" id="A0A3G6N6Q8"/>
<feature type="transmembrane region" description="Helical" evidence="2">
    <location>
        <begin position="6"/>
        <end position="22"/>
    </location>
</feature>
<keyword evidence="2" id="KW-0472">Membrane</keyword>
<gene>
    <name evidence="3" type="ORF">EG340_11495</name>
</gene>
<organism evidence="3 4">
    <name type="scientific">Chryseobacterium indoltheticum</name>
    <dbReference type="NCBI Taxonomy" id="254"/>
    <lineage>
        <taxon>Bacteria</taxon>
        <taxon>Pseudomonadati</taxon>
        <taxon>Bacteroidota</taxon>
        <taxon>Flavobacteriia</taxon>
        <taxon>Flavobacteriales</taxon>
        <taxon>Weeksellaceae</taxon>
        <taxon>Chryseobacterium group</taxon>
        <taxon>Chryseobacterium</taxon>
    </lineage>
</organism>
<proteinExistence type="predicted"/>
<evidence type="ECO:0000256" key="1">
    <source>
        <dbReference type="SAM" id="MobiDB-lite"/>
    </source>
</evidence>
<protein>
    <submittedName>
        <fullName evidence="3">Uncharacterized protein</fullName>
    </submittedName>
</protein>
<keyword evidence="2" id="KW-1133">Transmembrane helix</keyword>
<evidence type="ECO:0000313" key="3">
    <source>
        <dbReference type="EMBL" id="AZA61625.1"/>
    </source>
</evidence>
<reference evidence="3 4" key="1">
    <citation type="submission" date="2018-11" db="EMBL/GenBank/DDBJ databases">
        <title>Proposal to divide the Flavobacteriaceae and reorganize its genera based on Amino Acid Identity values calculated from whole genome sequences.</title>
        <authorList>
            <person name="Nicholson A.C."/>
            <person name="Gulvik C.A."/>
            <person name="Whitney A.M."/>
            <person name="Humrighouse B.W."/>
            <person name="Bell M."/>
            <person name="Holmes B."/>
            <person name="Steigerwalt A."/>
            <person name="Villarma A."/>
            <person name="Sheth M."/>
            <person name="Batra D."/>
            <person name="Pryor J."/>
            <person name="Bernardet J.-F."/>
            <person name="Hugo C."/>
            <person name="Kampfer P."/>
            <person name="Newman J."/>
            <person name="Mcquiston J.R."/>
        </authorList>
    </citation>
    <scope>NUCLEOTIDE SEQUENCE [LARGE SCALE GENOMIC DNA]</scope>
    <source>
        <strain evidence="3 4">G0211</strain>
    </source>
</reference>
<feature type="region of interest" description="Disordered" evidence="1">
    <location>
        <begin position="44"/>
        <end position="64"/>
    </location>
</feature>
<keyword evidence="2" id="KW-0812">Transmembrane</keyword>
<dbReference type="Proteomes" id="UP000269076">
    <property type="component" value="Chromosome"/>
</dbReference>
<dbReference type="EMBL" id="CP033928">
    <property type="protein sequence ID" value="AZA61625.1"/>
    <property type="molecule type" value="Genomic_DNA"/>
</dbReference>